<keyword evidence="5 6" id="KW-0472">Membrane</keyword>
<keyword evidence="8" id="KW-1185">Reference proteome</keyword>
<evidence type="ECO:0000256" key="4">
    <source>
        <dbReference type="ARBA" id="ARBA00022989"/>
    </source>
</evidence>
<evidence type="ECO:0000256" key="3">
    <source>
        <dbReference type="ARBA" id="ARBA00022692"/>
    </source>
</evidence>
<feature type="transmembrane region" description="Helical" evidence="6">
    <location>
        <begin position="285"/>
        <end position="304"/>
    </location>
</feature>
<dbReference type="Proteomes" id="UP000007013">
    <property type="component" value="Chromosome"/>
</dbReference>
<dbReference type="Pfam" id="PF02653">
    <property type="entry name" value="BPD_transp_2"/>
    <property type="match status" value="1"/>
</dbReference>
<feature type="transmembrane region" description="Helical" evidence="6">
    <location>
        <begin position="95"/>
        <end position="117"/>
    </location>
</feature>
<organism evidence="7 8">
    <name type="scientific">Opitutus terrae (strain DSM 11246 / JCM 15787 / PB90-1)</name>
    <dbReference type="NCBI Taxonomy" id="452637"/>
    <lineage>
        <taxon>Bacteria</taxon>
        <taxon>Pseudomonadati</taxon>
        <taxon>Verrucomicrobiota</taxon>
        <taxon>Opitutia</taxon>
        <taxon>Opitutales</taxon>
        <taxon>Opitutaceae</taxon>
        <taxon>Opitutus</taxon>
    </lineage>
</organism>
<dbReference type="HOGENOM" id="CLU_031365_1_2_0"/>
<name>B1ZYR3_OPITP</name>
<dbReference type="InterPro" id="IPR043428">
    <property type="entry name" value="LivM-like"/>
</dbReference>
<evidence type="ECO:0000256" key="2">
    <source>
        <dbReference type="ARBA" id="ARBA00022475"/>
    </source>
</evidence>
<evidence type="ECO:0000313" key="7">
    <source>
        <dbReference type="EMBL" id="ACB75299.1"/>
    </source>
</evidence>
<feature type="transmembrane region" description="Helical" evidence="6">
    <location>
        <begin position="32"/>
        <end position="49"/>
    </location>
</feature>
<dbReference type="KEGG" id="ote:Oter_2016"/>
<feature type="transmembrane region" description="Helical" evidence="6">
    <location>
        <begin position="248"/>
        <end position="273"/>
    </location>
</feature>
<accession>B1ZYR3</accession>
<dbReference type="EMBL" id="CP001032">
    <property type="protein sequence ID" value="ACB75299.1"/>
    <property type="molecule type" value="Genomic_DNA"/>
</dbReference>
<keyword evidence="4 6" id="KW-1133">Transmembrane helix</keyword>
<keyword evidence="2" id="KW-1003">Cell membrane</keyword>
<evidence type="ECO:0000256" key="1">
    <source>
        <dbReference type="ARBA" id="ARBA00004651"/>
    </source>
</evidence>
<evidence type="ECO:0000256" key="5">
    <source>
        <dbReference type="ARBA" id="ARBA00023136"/>
    </source>
</evidence>
<dbReference type="eggNOG" id="COG4177">
    <property type="taxonomic scope" value="Bacteria"/>
</dbReference>
<dbReference type="GO" id="GO:0015658">
    <property type="term" value="F:branched-chain amino acid transmembrane transporter activity"/>
    <property type="evidence" value="ECO:0007669"/>
    <property type="project" value="InterPro"/>
</dbReference>
<dbReference type="STRING" id="452637.Oter_2016"/>
<protein>
    <submittedName>
        <fullName evidence="7">Inner-membrane translocator</fullName>
    </submittedName>
</protein>
<dbReference type="OrthoDB" id="9789927at2"/>
<dbReference type="RefSeq" id="WP_012374836.1">
    <property type="nucleotide sequence ID" value="NC_010571.1"/>
</dbReference>
<dbReference type="GO" id="GO:0005886">
    <property type="term" value="C:plasma membrane"/>
    <property type="evidence" value="ECO:0007669"/>
    <property type="project" value="UniProtKB-SubCell"/>
</dbReference>
<comment type="subcellular location">
    <subcellularLocation>
        <location evidence="1">Cell membrane</location>
        <topology evidence="1">Multi-pass membrane protein</topology>
    </subcellularLocation>
</comment>
<proteinExistence type="predicted"/>
<dbReference type="CDD" id="cd06581">
    <property type="entry name" value="TM_PBP1_LivM_like"/>
    <property type="match status" value="1"/>
</dbReference>
<gene>
    <name evidence="7" type="ordered locus">Oter_2016</name>
</gene>
<evidence type="ECO:0000313" key="8">
    <source>
        <dbReference type="Proteomes" id="UP000007013"/>
    </source>
</evidence>
<keyword evidence="3 6" id="KW-0812">Transmembrane</keyword>
<dbReference type="PANTHER" id="PTHR30482">
    <property type="entry name" value="HIGH-AFFINITY BRANCHED-CHAIN AMINO ACID TRANSPORT SYSTEM PERMEASE"/>
    <property type="match status" value="1"/>
</dbReference>
<dbReference type="AlphaFoldDB" id="B1ZYR3"/>
<evidence type="ECO:0000256" key="6">
    <source>
        <dbReference type="SAM" id="Phobius"/>
    </source>
</evidence>
<feature type="transmembrane region" description="Helical" evidence="6">
    <location>
        <begin position="211"/>
        <end position="228"/>
    </location>
</feature>
<dbReference type="InterPro" id="IPR001851">
    <property type="entry name" value="ABC_transp_permease"/>
</dbReference>
<feature type="transmembrane region" description="Helical" evidence="6">
    <location>
        <begin position="162"/>
        <end position="181"/>
    </location>
</feature>
<sequence>MPKPHLALLAGLLVAFGVHFFSDHIDPYHLDVLIGVGINIILAVSLNLVNGYTGQFSLGHAGFMSVGAYLAAAVTLFLGPRLLGEDGGTLWQQSLLFLGALIVGGLAAAFTGLLVGVPSLRLRGDYLALVTLGFGEIIRVVFQNVEVLGGALGLNGIPPYTTIFWVLAFVAITLFVVACLVTSTYGRGFLATHDDEVAAEAVGLNTTRYKIVAFVVGAFFAGIAGGLYGHFKMTITPTGFDFTKSIEIVVMVILGGMGNTLGVVLAAALLTLLPEVLRPVAEYRMVIYSFLLIVLMLARPQGLFNLRYSLGRRNKTAP</sequence>
<dbReference type="PANTHER" id="PTHR30482:SF10">
    <property type="entry name" value="HIGH-AFFINITY BRANCHED-CHAIN AMINO ACID TRANSPORT PROTEIN BRAE"/>
    <property type="match status" value="1"/>
</dbReference>
<feature type="transmembrane region" description="Helical" evidence="6">
    <location>
        <begin position="61"/>
        <end position="83"/>
    </location>
</feature>
<reference evidence="7 8" key="1">
    <citation type="journal article" date="2011" name="J. Bacteriol.">
        <title>Genome sequence of the verrucomicrobium Opitutus terrae PB90-1, an abundant inhabitant of rice paddy soil ecosystems.</title>
        <authorList>
            <person name="van Passel M.W."/>
            <person name="Kant R."/>
            <person name="Palva A."/>
            <person name="Copeland A."/>
            <person name="Lucas S."/>
            <person name="Lapidus A."/>
            <person name="Glavina del Rio T."/>
            <person name="Pitluck S."/>
            <person name="Goltsman E."/>
            <person name="Clum A."/>
            <person name="Sun H."/>
            <person name="Schmutz J."/>
            <person name="Larimer F.W."/>
            <person name="Land M.L."/>
            <person name="Hauser L."/>
            <person name="Kyrpides N."/>
            <person name="Mikhailova N."/>
            <person name="Richardson P.P."/>
            <person name="Janssen P.H."/>
            <person name="de Vos W.M."/>
            <person name="Smidt H."/>
        </authorList>
    </citation>
    <scope>NUCLEOTIDE SEQUENCE [LARGE SCALE GENOMIC DNA]</scope>
    <source>
        <strain evidence="8">DSM 11246 / JCM 15787 / PB90-1</strain>
    </source>
</reference>